<dbReference type="UniPathway" id="UPA00378"/>
<feature type="transmembrane region" description="Helical" evidence="13">
    <location>
        <begin position="533"/>
        <end position="555"/>
    </location>
</feature>
<evidence type="ECO:0000313" key="15">
    <source>
        <dbReference type="EMBL" id="QKX54702.1"/>
    </source>
</evidence>
<feature type="transmembrane region" description="Helical" evidence="13">
    <location>
        <begin position="120"/>
        <end position="139"/>
    </location>
</feature>
<keyword evidence="7 13" id="KW-0812">Transmembrane</keyword>
<evidence type="ECO:0000256" key="13">
    <source>
        <dbReference type="SAM" id="Phobius"/>
    </source>
</evidence>
<gene>
    <name evidence="15" type="ORF">TRUGW13939_01790</name>
</gene>
<evidence type="ECO:0000313" key="16">
    <source>
        <dbReference type="Proteomes" id="UP000509510"/>
    </source>
</evidence>
<dbReference type="GO" id="GO:0042281">
    <property type="term" value="F:dolichyl pyrophosphate Man9GlcNAc2 alpha-1,3-glucosyltransferase activity"/>
    <property type="evidence" value="ECO:0007669"/>
    <property type="project" value="UniProtKB-EC"/>
</dbReference>
<evidence type="ECO:0000256" key="7">
    <source>
        <dbReference type="ARBA" id="ARBA00022692"/>
    </source>
</evidence>
<keyword evidence="10 13" id="KW-0472">Membrane</keyword>
<evidence type="ECO:0000256" key="10">
    <source>
        <dbReference type="ARBA" id="ARBA00023136"/>
    </source>
</evidence>
<dbReference type="AlphaFoldDB" id="A0A7H8QLN7"/>
<keyword evidence="9 13" id="KW-1133">Transmembrane helix</keyword>
<evidence type="ECO:0000256" key="11">
    <source>
        <dbReference type="ARBA" id="ARBA00032921"/>
    </source>
</evidence>
<evidence type="ECO:0000256" key="4">
    <source>
        <dbReference type="ARBA" id="ARBA00011937"/>
    </source>
</evidence>
<evidence type="ECO:0000256" key="3">
    <source>
        <dbReference type="ARBA" id="ARBA00008715"/>
    </source>
</evidence>
<dbReference type="EC" id="2.4.1.267" evidence="4"/>
<evidence type="ECO:0000256" key="12">
    <source>
        <dbReference type="SAM" id="MobiDB-lite"/>
    </source>
</evidence>
<evidence type="ECO:0000259" key="14">
    <source>
        <dbReference type="Pfam" id="PF08508"/>
    </source>
</evidence>
<comment type="pathway">
    <text evidence="2">Protein modification; protein glycosylation.</text>
</comment>
<feature type="transmembrane region" description="Helical" evidence="13">
    <location>
        <begin position="567"/>
        <end position="585"/>
    </location>
</feature>
<accession>A0A7H8QLN7</accession>
<feature type="compositionally biased region" description="Basic and acidic residues" evidence="12">
    <location>
        <begin position="25"/>
        <end position="43"/>
    </location>
</feature>
<evidence type="ECO:0000256" key="8">
    <source>
        <dbReference type="ARBA" id="ARBA00022824"/>
    </source>
</evidence>
<dbReference type="Pfam" id="PF03155">
    <property type="entry name" value="Alg6_Alg8"/>
    <property type="match status" value="2"/>
</dbReference>
<feature type="transmembrane region" description="Helical" evidence="13">
    <location>
        <begin position="887"/>
        <end position="906"/>
    </location>
</feature>
<evidence type="ECO:0000256" key="2">
    <source>
        <dbReference type="ARBA" id="ARBA00004922"/>
    </source>
</evidence>
<reference evidence="16" key="1">
    <citation type="submission" date="2020-06" db="EMBL/GenBank/DDBJ databases">
        <title>A chromosome-scale genome assembly of Talaromyces rugulosus W13939.</title>
        <authorList>
            <person name="Wang B."/>
            <person name="Guo L."/>
            <person name="Ye K."/>
            <person name="Wang L."/>
        </authorList>
    </citation>
    <scope>NUCLEOTIDE SEQUENCE [LARGE SCALE GENOMIC DNA]</scope>
    <source>
        <strain evidence="16">W13939</strain>
    </source>
</reference>
<feature type="transmembrane region" description="Helical" evidence="13">
    <location>
        <begin position="171"/>
        <end position="190"/>
    </location>
</feature>
<sequence length="963" mass="107481">MTTPDAFRDAEYFADVSGIPDPGDVADHDHDRDHDNGPDDGPDHAATPARQDLRHAVQKKAKTALIDRLLRELDIVLYCQLAALYYMDCSLLLFALRAIVQMIFFTPKAPPFDPTRNQPFIGAIFGSNLLCMLLHFLFVHPAAGEETRGYLHGGLFIDFVGQKAPVSRFRFLIFDLLILLIHLVMMGLIVERVRMNAGRPTATDGTATVSDETTQDHDAEERGVRRDEENDALPEAMETVLDEALEHTELLAEPGEDDSRQLAKDSHPLDTFSSGGALILDLGLVDVIRDQWSYNPATTSRSAFAPSPEATSFLREHLGIEVGPDGRVLRIQRADSILTSFPDTIKQARRPPQLFLRFNEQSTDGSSQLIRFDIANMASAANHRPRQKRKLFPSTSGSNNDLILEPGSAQAAPAFPLVSFLWGARAGTSQWISLPLILMAVGLFRWAVSLWGYSGFQSPPMHGDFEAQRHWMELTTHLPLTKWYFYDLQYWGLDYPPLTAYHSWLLGKIGSRVDPAFFALDTSRGIEDPLLKLYMRATVIVSEFLVYIPAVVLFVRRYARLHGSPAWSTSIALVAILMQPATILIDHGHFQYNTVMLGLVVASIESILTGRWPLACAFFVASLGFKQMALYYAPIMFSFLLGSCLFPRIRIGRLLSIALATIAAFVILLAPFVVVSLHEWRQGSPAPDTIPPIMQNIPIELDRNAWYYAPILHLSQIIHRIFPFARGLFEDKVANAWCAIHTFYKLNRFPSDKLQQVSLGATLGSILLPCLVIFRYPRSQLILPALSSCAWGFFLFSFQVHEKSVLLPLLPMTLLLGGGSGLNKTSRAWIGWANVLGSWTMFPLLKREGLAIPYFVMTLLWAYLLGLPPTSIETYRSRSAKEPTVRILTTLIHFAFYLSMVGWHVLEAFVPPPENKPDLWVVLNALIGASGFALAYLWSVGYLVGQAWTIGTGPSADTAKKTQ</sequence>
<comment type="subcellular location">
    <subcellularLocation>
        <location evidence="1">Endoplasmic reticulum membrane</location>
        <topology evidence="1">Multi-pass membrane protein</topology>
    </subcellularLocation>
</comment>
<evidence type="ECO:0000256" key="5">
    <source>
        <dbReference type="ARBA" id="ARBA00022676"/>
    </source>
</evidence>
<keyword evidence="8" id="KW-0256">Endoplasmic reticulum</keyword>
<dbReference type="GO" id="GO:0005789">
    <property type="term" value="C:endoplasmic reticulum membrane"/>
    <property type="evidence" value="ECO:0007669"/>
    <property type="project" value="UniProtKB-SubCell"/>
</dbReference>
<feature type="domain" description="DUF1746" evidence="14">
    <location>
        <begin position="72"/>
        <end position="185"/>
    </location>
</feature>
<dbReference type="InterPro" id="IPR004856">
    <property type="entry name" value="Glyco_trans_ALG6/ALG8"/>
</dbReference>
<feature type="region of interest" description="Disordered" evidence="12">
    <location>
        <begin position="13"/>
        <end position="47"/>
    </location>
</feature>
<evidence type="ECO:0000256" key="1">
    <source>
        <dbReference type="ARBA" id="ARBA00004477"/>
    </source>
</evidence>
<name>A0A7H8QLN7_TALRU</name>
<dbReference type="InterPro" id="IPR013715">
    <property type="entry name" value="DUF1746"/>
</dbReference>
<keyword evidence="5" id="KW-0328">Glycosyltransferase</keyword>
<dbReference type="PANTHER" id="PTHR12413:SF1">
    <property type="entry name" value="DOLICHYL PYROPHOSPHATE MAN9GLCNAC2 ALPHA-1,3-GLUCOSYLTRANSFERASE"/>
    <property type="match status" value="1"/>
</dbReference>
<feature type="transmembrane region" description="Helical" evidence="13">
    <location>
        <begin position="754"/>
        <end position="774"/>
    </location>
</feature>
<feature type="transmembrane region" description="Helical" evidence="13">
    <location>
        <begin position="75"/>
        <end position="100"/>
    </location>
</feature>
<protein>
    <recommendedName>
        <fullName evidence="4">dolichyl-P-Glc:Man9GlcNAc2-PP-dolichol alpha-1,3-glucosyltransferase</fullName>
        <ecNumber evidence="4">2.4.1.267</ecNumber>
    </recommendedName>
    <alternativeName>
        <fullName evidence="11">Dol-P-Glc:Man(9)GlcNAc(2)-PP-Dol alpha-1,3-glucosyltransferase</fullName>
    </alternativeName>
</protein>
<dbReference type="KEGG" id="trg:TRUGW13939_01790"/>
<dbReference type="EMBL" id="CP055898">
    <property type="protein sequence ID" value="QKX54702.1"/>
    <property type="molecule type" value="Genomic_DNA"/>
</dbReference>
<keyword evidence="16" id="KW-1185">Reference proteome</keyword>
<evidence type="ECO:0000256" key="6">
    <source>
        <dbReference type="ARBA" id="ARBA00022679"/>
    </source>
</evidence>
<dbReference type="GeneID" id="55989300"/>
<comment type="similarity">
    <text evidence="3">Belongs to the ALG6/ALG8 glucosyltransferase family.</text>
</comment>
<evidence type="ECO:0000256" key="9">
    <source>
        <dbReference type="ARBA" id="ARBA00022989"/>
    </source>
</evidence>
<dbReference type="Pfam" id="PF08508">
    <property type="entry name" value="DUF1746"/>
    <property type="match status" value="1"/>
</dbReference>
<dbReference type="RefSeq" id="XP_035340881.1">
    <property type="nucleotide sequence ID" value="XM_035484988.1"/>
</dbReference>
<dbReference type="Proteomes" id="UP000509510">
    <property type="component" value="Chromosome I"/>
</dbReference>
<dbReference type="OrthoDB" id="5589195at2759"/>
<feature type="transmembrane region" description="Helical" evidence="13">
    <location>
        <begin position="781"/>
        <end position="799"/>
    </location>
</feature>
<dbReference type="PANTHER" id="PTHR12413">
    <property type="entry name" value="DOLICHYL GLYCOSYLTRANSFERASE"/>
    <property type="match status" value="1"/>
</dbReference>
<feature type="compositionally biased region" description="Basic and acidic residues" evidence="12">
    <location>
        <begin position="214"/>
        <end position="228"/>
    </location>
</feature>
<feature type="compositionally biased region" description="Polar residues" evidence="12">
    <location>
        <begin position="203"/>
        <end position="212"/>
    </location>
</feature>
<feature type="transmembrane region" description="Helical" evidence="13">
    <location>
        <begin position="918"/>
        <end position="938"/>
    </location>
</feature>
<feature type="transmembrane region" description="Helical" evidence="13">
    <location>
        <begin position="629"/>
        <end position="647"/>
    </location>
</feature>
<organism evidence="15 16">
    <name type="scientific">Talaromyces rugulosus</name>
    <name type="common">Penicillium rugulosum</name>
    <dbReference type="NCBI Taxonomy" id="121627"/>
    <lineage>
        <taxon>Eukaryota</taxon>
        <taxon>Fungi</taxon>
        <taxon>Dikarya</taxon>
        <taxon>Ascomycota</taxon>
        <taxon>Pezizomycotina</taxon>
        <taxon>Eurotiomycetes</taxon>
        <taxon>Eurotiomycetidae</taxon>
        <taxon>Eurotiales</taxon>
        <taxon>Trichocomaceae</taxon>
        <taxon>Talaromyces</taxon>
        <taxon>Talaromyces sect. Islandici</taxon>
    </lineage>
</organism>
<feature type="transmembrane region" description="Helical" evidence="13">
    <location>
        <begin position="654"/>
        <end position="677"/>
    </location>
</feature>
<feature type="transmembrane region" description="Helical" evidence="13">
    <location>
        <begin position="851"/>
        <end position="867"/>
    </location>
</feature>
<proteinExistence type="inferred from homology"/>
<keyword evidence="6" id="KW-0808">Transferase</keyword>
<feature type="region of interest" description="Disordered" evidence="12">
    <location>
        <begin position="200"/>
        <end position="231"/>
    </location>
</feature>